<comment type="caution">
    <text evidence="6">The sequence shown here is derived from an EMBL/GenBank/DDBJ whole genome shotgun (WGS) entry which is preliminary data.</text>
</comment>
<accession>A0AAV8WFP6</accession>
<keyword evidence="2" id="KW-0677">Repeat</keyword>
<keyword evidence="7" id="KW-1185">Reference proteome</keyword>
<organism evidence="6 7">
    <name type="scientific">Exocentrus adspersus</name>
    <dbReference type="NCBI Taxonomy" id="1586481"/>
    <lineage>
        <taxon>Eukaryota</taxon>
        <taxon>Metazoa</taxon>
        <taxon>Ecdysozoa</taxon>
        <taxon>Arthropoda</taxon>
        <taxon>Hexapoda</taxon>
        <taxon>Insecta</taxon>
        <taxon>Pterygota</taxon>
        <taxon>Neoptera</taxon>
        <taxon>Endopterygota</taxon>
        <taxon>Coleoptera</taxon>
        <taxon>Polyphaga</taxon>
        <taxon>Cucujiformia</taxon>
        <taxon>Chrysomeloidea</taxon>
        <taxon>Cerambycidae</taxon>
        <taxon>Lamiinae</taxon>
        <taxon>Acanthocinini</taxon>
        <taxon>Exocentrus</taxon>
    </lineage>
</organism>
<feature type="repeat" description="WD" evidence="3">
    <location>
        <begin position="370"/>
        <end position="383"/>
    </location>
</feature>
<reference evidence="6 7" key="1">
    <citation type="journal article" date="2023" name="Insect Mol. Biol.">
        <title>Genome sequencing provides insights into the evolution of gene families encoding plant cell wall-degrading enzymes in longhorned beetles.</title>
        <authorList>
            <person name="Shin N.R."/>
            <person name="Okamura Y."/>
            <person name="Kirsch R."/>
            <person name="Pauchet Y."/>
        </authorList>
    </citation>
    <scope>NUCLEOTIDE SEQUENCE [LARGE SCALE GENOMIC DNA]</scope>
    <source>
        <strain evidence="6">EAD_L_NR</strain>
    </source>
</reference>
<dbReference type="GO" id="GO:0005509">
    <property type="term" value="F:calcium ion binding"/>
    <property type="evidence" value="ECO:0007669"/>
    <property type="project" value="InterPro"/>
</dbReference>
<dbReference type="PROSITE" id="PS00678">
    <property type="entry name" value="WD_REPEATS_1"/>
    <property type="match status" value="1"/>
</dbReference>
<dbReference type="SUPFAM" id="SSF47473">
    <property type="entry name" value="EF-hand"/>
    <property type="match status" value="1"/>
</dbReference>
<evidence type="ECO:0000256" key="3">
    <source>
        <dbReference type="PROSITE-ProRule" id="PRU00221"/>
    </source>
</evidence>
<dbReference type="SUPFAM" id="SSF50978">
    <property type="entry name" value="WD40 repeat-like"/>
    <property type="match status" value="1"/>
</dbReference>
<feature type="repeat" description="WD" evidence="3">
    <location>
        <begin position="394"/>
        <end position="435"/>
    </location>
</feature>
<evidence type="ECO:0000256" key="1">
    <source>
        <dbReference type="ARBA" id="ARBA00022574"/>
    </source>
</evidence>
<dbReference type="InterPro" id="IPR002048">
    <property type="entry name" value="EF_hand_dom"/>
</dbReference>
<name>A0AAV8WFP6_9CUCU</name>
<gene>
    <name evidence="6" type="ORF">NQ315_009282</name>
</gene>
<dbReference type="Pfam" id="PF00400">
    <property type="entry name" value="WD40"/>
    <property type="match status" value="2"/>
</dbReference>
<dbReference type="InterPro" id="IPR001680">
    <property type="entry name" value="WD40_rpt"/>
</dbReference>
<sequence length="687" mass="78776">MESAGKREYSSSGELYNLSFDSVDEESNVPWFSLIQNLPLGKLESLRAIFDSKQDGKLNREEFLDAICHLYGNSRYSLQSNLLFDDVSKSEKFSITWNDLLDFLIQTISPKVDEKVLLTLNKIESAPHTKRETVVKIVSLETEKYFCYAILSKHGRIGLYDGNLNFLTSYHVIMTREDITRSEFERRRRNRWVTDALFCQDVMMFMVTNTARSIMIYEASGLKHVPYWLVLSTPSIIECFTYQCFEKSSGSRSNSVLFTGDSYGQIMSFSFMQPKSGLLRRKHSDKISLFYWNELPNEKDYIQIKSYGKLHKNSIRRILYSTKDNTLFTCSRDPDMSVIQSCIVNKKKTYIFKIRRGSSCFTLSNNLKILVTGSDDGSIRIWNPVVVSKPIAVLLGHRNDVVDLRIMENQQLLLSCSRDGELKLWDLTEQKCIQTVKIKFPCFGIEGKEVEWGNECIFPGPRRYDNSNLGEKINDVKQCFNIDTVAERKEIDDTELARSTLDIWETSNIFVTCCNYIANIGLTFNDVNIEQSLQMQVLPPPPLQTSVLIPSSWRVQSKTDDISELPNIDVDIKAGLEKLDFILNKDLLEEDNRKSDINYKIAVLETKKAQMQKHVAKGGAYLALDIFHIDELKLSEDLPVPPKKSIRNLVENTRKLLSDASTKDQMLSEASSSRTKSSRSSLIEIPY</sequence>
<feature type="compositionally biased region" description="Low complexity" evidence="4">
    <location>
        <begin position="668"/>
        <end position="681"/>
    </location>
</feature>
<dbReference type="PANTHER" id="PTHR44324:SF3">
    <property type="entry name" value="WD REPEAT-CONTAINING PROTEIN 49-LIKE"/>
    <property type="match status" value="1"/>
</dbReference>
<dbReference type="InterPro" id="IPR015943">
    <property type="entry name" value="WD40/YVTN_repeat-like_dom_sf"/>
</dbReference>
<dbReference type="AlphaFoldDB" id="A0AAV8WFP6"/>
<protein>
    <recommendedName>
        <fullName evidence="5">EF-hand domain-containing protein</fullName>
    </recommendedName>
</protein>
<dbReference type="EMBL" id="JANEYG010000001">
    <property type="protein sequence ID" value="KAJ8925449.1"/>
    <property type="molecule type" value="Genomic_DNA"/>
</dbReference>
<feature type="domain" description="EF-hand" evidence="5">
    <location>
        <begin position="50"/>
        <end position="73"/>
    </location>
</feature>
<evidence type="ECO:0000256" key="4">
    <source>
        <dbReference type="SAM" id="MobiDB-lite"/>
    </source>
</evidence>
<evidence type="ECO:0000256" key="2">
    <source>
        <dbReference type="ARBA" id="ARBA00022737"/>
    </source>
</evidence>
<dbReference type="InterPro" id="IPR036322">
    <property type="entry name" value="WD40_repeat_dom_sf"/>
</dbReference>
<keyword evidence="1 3" id="KW-0853">WD repeat</keyword>
<dbReference type="Gene3D" id="2.130.10.10">
    <property type="entry name" value="YVTN repeat-like/Quinoprotein amine dehydrogenase"/>
    <property type="match status" value="1"/>
</dbReference>
<dbReference type="Proteomes" id="UP001159042">
    <property type="component" value="Unassembled WGS sequence"/>
</dbReference>
<evidence type="ECO:0000313" key="7">
    <source>
        <dbReference type="Proteomes" id="UP001159042"/>
    </source>
</evidence>
<dbReference type="PROSITE" id="PS50082">
    <property type="entry name" value="WD_REPEATS_2"/>
    <property type="match status" value="2"/>
</dbReference>
<evidence type="ECO:0000313" key="6">
    <source>
        <dbReference type="EMBL" id="KAJ8925449.1"/>
    </source>
</evidence>
<dbReference type="InterPro" id="IPR051242">
    <property type="entry name" value="WD-EF-hand_domain"/>
</dbReference>
<dbReference type="PROSITE" id="PS50294">
    <property type="entry name" value="WD_REPEATS_REGION"/>
    <property type="match status" value="1"/>
</dbReference>
<dbReference type="InterPro" id="IPR019775">
    <property type="entry name" value="WD40_repeat_CS"/>
</dbReference>
<proteinExistence type="predicted"/>
<dbReference type="PANTHER" id="PTHR44324">
    <property type="entry name" value="WD40 REPEAT DOMAIN 95"/>
    <property type="match status" value="1"/>
</dbReference>
<dbReference type="PROSITE" id="PS50222">
    <property type="entry name" value="EF_HAND_2"/>
    <property type="match status" value="1"/>
</dbReference>
<feature type="region of interest" description="Disordered" evidence="4">
    <location>
        <begin position="660"/>
        <end position="687"/>
    </location>
</feature>
<evidence type="ECO:0000259" key="5">
    <source>
        <dbReference type="PROSITE" id="PS50222"/>
    </source>
</evidence>
<dbReference type="InterPro" id="IPR011992">
    <property type="entry name" value="EF-hand-dom_pair"/>
</dbReference>
<dbReference type="SMART" id="SM00320">
    <property type="entry name" value="WD40"/>
    <property type="match status" value="3"/>
</dbReference>